<dbReference type="Proteomes" id="UP000764045">
    <property type="component" value="Unassembled WGS sequence"/>
</dbReference>
<keyword evidence="1" id="KW-0812">Transmembrane</keyword>
<proteinExistence type="predicted"/>
<dbReference type="AlphaFoldDB" id="A0A938WL79"/>
<feature type="chain" id="PRO_5037780817" description="DUF6249 domain-containing protein" evidence="2">
    <location>
        <begin position="23"/>
        <end position="215"/>
    </location>
</feature>
<evidence type="ECO:0000313" key="4">
    <source>
        <dbReference type="EMBL" id="MBM6661129.1"/>
    </source>
</evidence>
<organism evidence="4 5">
    <name type="scientific">Marseilla massiliensis</name>
    <dbReference type="NCBI Taxonomy" id="1841864"/>
    <lineage>
        <taxon>Bacteria</taxon>
        <taxon>Pseudomonadati</taxon>
        <taxon>Bacteroidota</taxon>
        <taxon>Bacteroidia</taxon>
        <taxon>Bacteroidales</taxon>
        <taxon>Prevotellaceae</taxon>
        <taxon>Marseilla</taxon>
    </lineage>
</organism>
<evidence type="ECO:0000256" key="2">
    <source>
        <dbReference type="SAM" id="SignalP"/>
    </source>
</evidence>
<dbReference type="EMBL" id="JACJJL010000006">
    <property type="protein sequence ID" value="MBM6661129.1"/>
    <property type="molecule type" value="Genomic_DNA"/>
</dbReference>
<dbReference type="RefSeq" id="WP_205108549.1">
    <property type="nucleotide sequence ID" value="NZ_JACJJL010000006.1"/>
</dbReference>
<accession>A0A938WL79</accession>
<feature type="transmembrane region" description="Helical" evidence="1">
    <location>
        <begin position="87"/>
        <end position="114"/>
    </location>
</feature>
<dbReference type="InterPro" id="IPR046216">
    <property type="entry name" value="DUF6249"/>
</dbReference>
<reference evidence="4 5" key="1">
    <citation type="journal article" date="2021" name="Sci. Rep.">
        <title>The distribution of antibiotic resistance genes in chicken gut microbiota commensals.</title>
        <authorList>
            <person name="Juricova H."/>
            <person name="Matiasovicova J."/>
            <person name="Kubasova T."/>
            <person name="Cejkova D."/>
            <person name="Rychlik I."/>
        </authorList>
    </citation>
    <scope>NUCLEOTIDE SEQUENCE [LARGE SCALE GENOMIC DNA]</scope>
    <source>
        <strain evidence="4 5">An819</strain>
    </source>
</reference>
<feature type="domain" description="DUF6249" evidence="3">
    <location>
        <begin position="93"/>
        <end position="196"/>
    </location>
</feature>
<comment type="caution">
    <text evidence="4">The sequence shown here is derived from an EMBL/GenBank/DDBJ whole genome shotgun (WGS) entry which is preliminary data.</text>
</comment>
<keyword evidence="2" id="KW-0732">Signal</keyword>
<gene>
    <name evidence="4" type="ORF">H6B30_05065</name>
</gene>
<sequence>MKKYLIALAIAASTLCGNAVSAQPSAVAQHVKVSVTQASDTTGIEAYSDTTAADSDYVPQQATYSVNMDSDSFDSALRDMIESSTDLFGVFSILLLLFVLAPAVILGLLFYFIYKIRKQKVRLAEMAMEKGQPIPGGIVREGLEPAEQVWRNGIKNVSIGLGLCCLFGIMNYELCIGLAILLTFYGVGQMVIARTSASKKGRDCSDGDMNSTQDN</sequence>
<name>A0A938WL79_9BACT</name>
<keyword evidence="1" id="KW-1133">Transmembrane helix</keyword>
<protein>
    <recommendedName>
        <fullName evidence="3">DUF6249 domain-containing protein</fullName>
    </recommendedName>
</protein>
<feature type="signal peptide" evidence="2">
    <location>
        <begin position="1"/>
        <end position="22"/>
    </location>
</feature>
<keyword evidence="5" id="KW-1185">Reference proteome</keyword>
<dbReference type="Pfam" id="PF19762">
    <property type="entry name" value="DUF6249"/>
    <property type="match status" value="1"/>
</dbReference>
<feature type="transmembrane region" description="Helical" evidence="1">
    <location>
        <begin position="153"/>
        <end position="170"/>
    </location>
</feature>
<evidence type="ECO:0000256" key="1">
    <source>
        <dbReference type="SAM" id="Phobius"/>
    </source>
</evidence>
<evidence type="ECO:0000259" key="3">
    <source>
        <dbReference type="Pfam" id="PF19762"/>
    </source>
</evidence>
<evidence type="ECO:0000313" key="5">
    <source>
        <dbReference type="Proteomes" id="UP000764045"/>
    </source>
</evidence>
<keyword evidence="1" id="KW-0472">Membrane</keyword>